<reference evidence="3 4" key="1">
    <citation type="submission" date="2017-02" db="EMBL/GenBank/DDBJ databases">
        <title>Genomes of Trichoderma spp. with biocontrol activity.</title>
        <authorList>
            <person name="Gardiner D."/>
            <person name="Kazan K."/>
            <person name="Vos C."/>
            <person name="Harvey P."/>
        </authorList>
    </citation>
    <scope>NUCLEOTIDE SEQUENCE [LARGE SCALE GENOMIC DNA]</scope>
    <source>
        <strain evidence="3 4">A5MH</strain>
    </source>
</reference>
<gene>
    <name evidence="3" type="ORF">TGAMA5MH_07191</name>
</gene>
<feature type="compositionally biased region" description="Polar residues" evidence="2">
    <location>
        <begin position="216"/>
        <end position="239"/>
    </location>
</feature>
<feature type="compositionally biased region" description="Polar residues" evidence="2">
    <location>
        <begin position="1038"/>
        <end position="1054"/>
    </location>
</feature>
<feature type="coiled-coil region" evidence="1">
    <location>
        <begin position="443"/>
        <end position="506"/>
    </location>
</feature>
<evidence type="ECO:0000256" key="2">
    <source>
        <dbReference type="SAM" id="MobiDB-lite"/>
    </source>
</evidence>
<keyword evidence="1" id="KW-0175">Coiled coil</keyword>
<dbReference type="Proteomes" id="UP000236546">
    <property type="component" value="Unassembled WGS sequence"/>
</dbReference>
<comment type="caution">
    <text evidence="3">The sequence shown here is derived from an EMBL/GenBank/DDBJ whole genome shotgun (WGS) entry which is preliminary data.</text>
</comment>
<feature type="region of interest" description="Disordered" evidence="2">
    <location>
        <begin position="1028"/>
        <end position="1065"/>
    </location>
</feature>
<feature type="compositionally biased region" description="Basic and acidic residues" evidence="2">
    <location>
        <begin position="1028"/>
        <end position="1037"/>
    </location>
</feature>
<sequence>MTVAMRLQGSGNGLGSSPSGRRNPSFTWMSKEPDLDDKLQHVPGPGSPKTTGDGHSRFWPQSSFEHREDISEESLAEGFTFPPREKPRPGQFSDIPRRASPATPATALVSELLEKKFTSPPKDKFTIPFPTASPLDLPELCLPSKPTDMSSGVPKIAELPVPKPVFPILSGHSYIKESAGSRSVSPNSAEEINKGTRLLSPPEHTASPELSRYQKLLSTATHKMTPPTEDNNYRPSQQHVKAKSVGRNEQRHSTPSICSDLELPTYRSYPKPRSQHHKDSLIRPIPCASTKSGKKLPRHRSSSVASSNISKKRCQARSEAKRLRGDMQHQETELEKSRALLDEKDAKLSETEKLYKELLEEDTRILGANKSMISDLESLRQQLSEEKRRSDILKEKHQESRSRLNDAIKEQQDLFSRSRDLCKETLDQLRKDKAAKTLASDAVDKALEASQKKRAEMKQCLEEYRVQADKDIQQKDQAITVLKEKLAHQERLLAQEKQLADTLRAQTEEMNVARECVRTLEAKVEALMAHHTTQNEQRQLDARQSTGMMDMLNSKLDALINGGNFAVGNMLSRDDFAVELAIVEESIMKSFSPVIFSLESGQRDSSNVITQLESSFRQNLDDFRREAFQLARGWAENKEDNGVQIQGLIKQVQELGGGLKKTENICEHIGQKFDALVDNEQSQQHTTDTHLQGLTQRFLDREAKLDDMESRLEQMHQGFTTNIDTLISRALNTDKDTTKLIRSAATELRDVLERGFGQERERISQLLVESENISKVVAAHVEEQKESATKNNDKSDELQAALEIEREAVAQLTRKLQEFEHQAQRNEVLRDQWFKDIQSVEAARTQLKTIQEQTSPTNDCEKKIDRLVEISELIRSSTSYLATESEWIQQELVARAPEPTVEVDNNSSAFTIQSSRGVENRPAAKDDGAFRKVTVHSPDPRESSPSPPPTVMQEQKRRRETTQLKSILRGQIQSSTLEVDQNKPPDLSNGSLGKASASSKQMVAEICSRMVRHDWSFPTVADFERDIQLTSKKRESPQDNTITSRLDNPSYQNAKKSKIISYMNE</sequence>
<feature type="compositionally biased region" description="Basic and acidic residues" evidence="2">
    <location>
        <begin position="316"/>
        <end position="338"/>
    </location>
</feature>
<feature type="compositionally biased region" description="Low complexity" evidence="2">
    <location>
        <begin position="98"/>
        <end position="107"/>
    </location>
</feature>
<evidence type="ECO:0000313" key="4">
    <source>
        <dbReference type="Proteomes" id="UP000236546"/>
    </source>
</evidence>
<feature type="region of interest" description="Disordered" evidence="2">
    <location>
        <begin position="177"/>
        <end position="338"/>
    </location>
</feature>
<dbReference type="EMBL" id="MTYH01000060">
    <property type="protein sequence ID" value="PNP40751.1"/>
    <property type="molecule type" value="Genomic_DNA"/>
</dbReference>
<feature type="region of interest" description="Disordered" evidence="2">
    <location>
        <begin position="1"/>
        <end position="107"/>
    </location>
</feature>
<feature type="compositionally biased region" description="Basic residues" evidence="2">
    <location>
        <begin position="292"/>
        <end position="301"/>
    </location>
</feature>
<dbReference type="AlphaFoldDB" id="A0A2K0T5E6"/>
<feature type="region of interest" description="Disordered" evidence="2">
    <location>
        <begin position="898"/>
        <end position="998"/>
    </location>
</feature>
<evidence type="ECO:0000313" key="3">
    <source>
        <dbReference type="EMBL" id="PNP40751.1"/>
    </source>
</evidence>
<feature type="compositionally biased region" description="Polar residues" evidence="2">
    <location>
        <begin position="903"/>
        <end position="917"/>
    </location>
</feature>
<feature type="compositionally biased region" description="Polar residues" evidence="2">
    <location>
        <begin position="988"/>
        <end position="998"/>
    </location>
</feature>
<feature type="compositionally biased region" description="Basic and acidic residues" evidence="2">
    <location>
        <begin position="31"/>
        <end position="40"/>
    </location>
</feature>
<accession>A0A2K0T5E6</accession>
<feature type="coiled-coil region" evidence="1">
    <location>
        <begin position="795"/>
        <end position="829"/>
    </location>
</feature>
<proteinExistence type="predicted"/>
<feature type="compositionally biased region" description="Low complexity" evidence="2">
    <location>
        <begin position="15"/>
        <end position="25"/>
    </location>
</feature>
<feature type="compositionally biased region" description="Basic and acidic residues" evidence="2">
    <location>
        <begin position="918"/>
        <end position="930"/>
    </location>
</feature>
<name>A0A2K0T5E6_9HYPO</name>
<organism evidence="3 4">
    <name type="scientific">Trichoderma gamsii</name>
    <dbReference type="NCBI Taxonomy" id="398673"/>
    <lineage>
        <taxon>Eukaryota</taxon>
        <taxon>Fungi</taxon>
        <taxon>Dikarya</taxon>
        <taxon>Ascomycota</taxon>
        <taxon>Pezizomycotina</taxon>
        <taxon>Sordariomycetes</taxon>
        <taxon>Hypocreomycetidae</taxon>
        <taxon>Hypocreales</taxon>
        <taxon>Hypocreaceae</taxon>
        <taxon>Trichoderma</taxon>
    </lineage>
</organism>
<protein>
    <submittedName>
        <fullName evidence="3">Uncharacterized protein</fullName>
    </submittedName>
</protein>
<evidence type="ECO:0000256" key="1">
    <source>
        <dbReference type="SAM" id="Coils"/>
    </source>
</evidence>
<feature type="compositionally biased region" description="Polar residues" evidence="2">
    <location>
        <begin position="180"/>
        <end position="190"/>
    </location>
</feature>
<dbReference type="OrthoDB" id="4848543at2759"/>